<sequence>MVALSPKTIMTGNPPSAAYEPKKSDIADWMQEIESIAVGGGLAYIDGSLVDLQARSGAVDGQFSLVLTTAEEAGVYERVAGIWVKNAAVPSLFLESTVADQAVASAAAAALSEGAAETARGLAEGYKTQAELAALVAGAAIFATDTDGLAATSEGEVFIVHSGSTTSVYKNVSAAAVYLGAMFDKADLLQSANNLSDVPNKAAALATLGGLGASALDPLTKRLDNDAGVVLLGGTGGAYTLVAQSPIAGYAALQSFTFRVNETNAAAVTLNVDGRGARAVQKYNSSGSRVALAAGDWRLGQIHRVIDDGTRYILVSPVMNPATQAQAEAGVNGETFMTPETTAQAIAAQSDNFGPEEVGSPYHGIYPYDGVTVGDGATGLLYDHAVDGNVTVVTTPTLEAGYVYYVYFRGVSFGGSADAQRAQVRGYNASNGLVLTLSNSGNNATHANVYDYDFRIDLLKYPTITYAQLIWALGDYFDAGRLYLYRQFEPNAGAV</sequence>
<organism evidence="1 2">
    <name type="scientific">Parasedimentitalea denitrificans</name>
    <dbReference type="NCBI Taxonomy" id="2211118"/>
    <lineage>
        <taxon>Bacteria</taxon>
        <taxon>Pseudomonadati</taxon>
        <taxon>Pseudomonadota</taxon>
        <taxon>Alphaproteobacteria</taxon>
        <taxon>Rhodobacterales</taxon>
        <taxon>Paracoccaceae</taxon>
        <taxon>Parasedimentitalea</taxon>
    </lineage>
</organism>
<evidence type="ECO:0000313" key="1">
    <source>
        <dbReference type="EMBL" id="NIZ63280.1"/>
    </source>
</evidence>
<reference evidence="1 2" key="1">
    <citation type="submission" date="2018-05" db="EMBL/GenBank/DDBJ databases">
        <authorList>
            <person name="Zhang Y.-J."/>
        </authorList>
    </citation>
    <scope>NUCLEOTIDE SEQUENCE [LARGE SCALE GENOMIC DNA]</scope>
    <source>
        <strain evidence="1 2">CY04</strain>
    </source>
</reference>
<dbReference type="Proteomes" id="UP001429564">
    <property type="component" value="Unassembled WGS sequence"/>
</dbReference>
<keyword evidence="2" id="KW-1185">Reference proteome</keyword>
<gene>
    <name evidence="1" type="ORF">DL239_20135</name>
</gene>
<protein>
    <submittedName>
        <fullName evidence="1">Uncharacterized protein</fullName>
    </submittedName>
</protein>
<accession>A0ABX0WC50</accession>
<dbReference type="EMBL" id="QHLQ01000034">
    <property type="protein sequence ID" value="NIZ63280.1"/>
    <property type="molecule type" value="Genomic_DNA"/>
</dbReference>
<name>A0ABX0WC50_9RHOB</name>
<dbReference type="RefSeq" id="WP_206188561.1">
    <property type="nucleotide sequence ID" value="NZ_QHLQ01000034.1"/>
</dbReference>
<evidence type="ECO:0000313" key="2">
    <source>
        <dbReference type="Proteomes" id="UP001429564"/>
    </source>
</evidence>
<comment type="caution">
    <text evidence="1">The sequence shown here is derived from an EMBL/GenBank/DDBJ whole genome shotgun (WGS) entry which is preliminary data.</text>
</comment>
<proteinExistence type="predicted"/>